<dbReference type="PANTHER" id="PTHR11102">
    <property type="entry name" value="SEL-1-LIKE PROTEIN"/>
    <property type="match status" value="1"/>
</dbReference>
<feature type="region of interest" description="Disordered" evidence="2">
    <location>
        <begin position="1"/>
        <end position="29"/>
    </location>
</feature>
<dbReference type="Gene3D" id="1.25.40.10">
    <property type="entry name" value="Tetratricopeptide repeat domain"/>
    <property type="match status" value="1"/>
</dbReference>
<evidence type="ECO:0008006" key="5">
    <source>
        <dbReference type="Google" id="ProtNLM"/>
    </source>
</evidence>
<sequence>MSIQGPQNSSQGFRPIYNTGTSATPPQSSEPVYIEPHFISQTGEYIVLWDEVLVAFKNASYVRNGNTLVPFLRDENFQITSFEATPTARAPQLIDANLDFGNSLYNHIQPALPLSPQQSSRIQPQDFYNPPPPPPQQQYFPIPESKTNSDDIAISEYNQGLAYLKGNGVPQDYYKAMDIFHKAAKQGNPKAQCKLALLYYKGDGIPQDFSKAPKWFLRAANQDNGRAQAYLGNMYSMAKVSPRITPCL</sequence>
<name>A0A9P6MIL4_9FUNG</name>
<evidence type="ECO:0000313" key="4">
    <source>
        <dbReference type="Proteomes" id="UP000703661"/>
    </source>
</evidence>
<dbReference type="InterPro" id="IPR011990">
    <property type="entry name" value="TPR-like_helical_dom_sf"/>
</dbReference>
<evidence type="ECO:0000256" key="2">
    <source>
        <dbReference type="SAM" id="MobiDB-lite"/>
    </source>
</evidence>
<dbReference type="PANTHER" id="PTHR11102:SF160">
    <property type="entry name" value="ERAD-ASSOCIATED E3 UBIQUITIN-PROTEIN LIGASE COMPONENT HRD3"/>
    <property type="match status" value="1"/>
</dbReference>
<reference evidence="3" key="1">
    <citation type="journal article" date="2020" name="Fungal Divers.">
        <title>Resolving the Mortierellaceae phylogeny through synthesis of multi-gene phylogenetics and phylogenomics.</title>
        <authorList>
            <person name="Vandepol N."/>
            <person name="Liber J."/>
            <person name="Desiro A."/>
            <person name="Na H."/>
            <person name="Kennedy M."/>
            <person name="Barry K."/>
            <person name="Grigoriev I.V."/>
            <person name="Miller A.N."/>
            <person name="O'Donnell K."/>
            <person name="Stajich J.E."/>
            <person name="Bonito G."/>
        </authorList>
    </citation>
    <scope>NUCLEOTIDE SEQUENCE</scope>
    <source>
        <strain evidence="3">NRRL 2769</strain>
    </source>
</reference>
<dbReference type="SMART" id="SM00671">
    <property type="entry name" value="SEL1"/>
    <property type="match status" value="2"/>
</dbReference>
<organism evidence="3 4">
    <name type="scientific">Entomortierella chlamydospora</name>
    <dbReference type="NCBI Taxonomy" id="101097"/>
    <lineage>
        <taxon>Eukaryota</taxon>
        <taxon>Fungi</taxon>
        <taxon>Fungi incertae sedis</taxon>
        <taxon>Mucoromycota</taxon>
        <taxon>Mortierellomycotina</taxon>
        <taxon>Mortierellomycetes</taxon>
        <taxon>Mortierellales</taxon>
        <taxon>Mortierellaceae</taxon>
        <taxon>Entomortierella</taxon>
    </lineage>
</organism>
<feature type="region of interest" description="Disordered" evidence="2">
    <location>
        <begin position="115"/>
        <end position="135"/>
    </location>
</feature>
<proteinExistence type="inferred from homology"/>
<dbReference type="SUPFAM" id="SSF81901">
    <property type="entry name" value="HCP-like"/>
    <property type="match status" value="1"/>
</dbReference>
<keyword evidence="4" id="KW-1185">Reference proteome</keyword>
<evidence type="ECO:0000256" key="1">
    <source>
        <dbReference type="ARBA" id="ARBA00038101"/>
    </source>
</evidence>
<protein>
    <recommendedName>
        <fullName evidence="5">Chitin synthase activator</fullName>
    </recommendedName>
</protein>
<dbReference type="AlphaFoldDB" id="A0A9P6MIL4"/>
<evidence type="ECO:0000313" key="3">
    <source>
        <dbReference type="EMBL" id="KAG0002416.1"/>
    </source>
</evidence>
<dbReference type="Pfam" id="PF08238">
    <property type="entry name" value="Sel1"/>
    <property type="match status" value="2"/>
</dbReference>
<comment type="caution">
    <text evidence="3">The sequence shown here is derived from an EMBL/GenBank/DDBJ whole genome shotgun (WGS) entry which is preliminary data.</text>
</comment>
<dbReference type="EMBL" id="JAAAID010002948">
    <property type="protein sequence ID" value="KAG0002416.1"/>
    <property type="molecule type" value="Genomic_DNA"/>
</dbReference>
<dbReference type="InterPro" id="IPR050767">
    <property type="entry name" value="Sel1_AlgK"/>
</dbReference>
<gene>
    <name evidence="3" type="ORF">BGZ80_005978</name>
</gene>
<dbReference type="Proteomes" id="UP000703661">
    <property type="component" value="Unassembled WGS sequence"/>
</dbReference>
<dbReference type="InterPro" id="IPR006597">
    <property type="entry name" value="Sel1-like"/>
</dbReference>
<accession>A0A9P6MIL4</accession>
<comment type="similarity">
    <text evidence="1">Belongs to the sel-1 family.</text>
</comment>